<keyword evidence="10" id="KW-0863">Zinc-finger</keyword>
<evidence type="ECO:0000256" key="1">
    <source>
        <dbReference type="ARBA" id="ARBA00004123"/>
    </source>
</evidence>
<dbReference type="AlphaFoldDB" id="A0A9P6IKJ7"/>
<feature type="region of interest" description="Disordered" evidence="11">
    <location>
        <begin position="557"/>
        <end position="675"/>
    </location>
</feature>
<keyword evidence="2" id="KW-0805">Transcription regulation</keyword>
<reference evidence="13" key="1">
    <citation type="journal article" date="2020" name="Fungal Divers.">
        <title>Resolving the Mortierellaceae phylogeny through synthesis of multi-gene phylogenetics and phylogenomics.</title>
        <authorList>
            <person name="Vandepol N."/>
            <person name="Liber J."/>
            <person name="Desiro A."/>
            <person name="Na H."/>
            <person name="Kennedy M."/>
            <person name="Barry K."/>
            <person name="Grigoriev I.V."/>
            <person name="Miller A.N."/>
            <person name="O'Donnell K."/>
            <person name="Stajich J.E."/>
            <person name="Bonito G."/>
        </authorList>
    </citation>
    <scope>NUCLEOTIDE SEQUENCE</scope>
    <source>
        <strain evidence="13">MES-2147</strain>
    </source>
</reference>
<dbReference type="PANTHER" id="PTHR11618">
    <property type="entry name" value="TRANSCRIPTION INITIATION FACTOR IIB-RELATED"/>
    <property type="match status" value="1"/>
</dbReference>
<comment type="subcellular location">
    <subcellularLocation>
        <location evidence="1">Nucleus</location>
    </subcellularLocation>
</comment>
<feature type="region of interest" description="Disordered" evidence="11">
    <location>
        <begin position="363"/>
        <end position="393"/>
    </location>
</feature>
<evidence type="ECO:0000256" key="11">
    <source>
        <dbReference type="SAM" id="MobiDB-lite"/>
    </source>
</evidence>
<dbReference type="InterPro" id="IPR000812">
    <property type="entry name" value="TFIIB"/>
</dbReference>
<evidence type="ECO:0000313" key="13">
    <source>
        <dbReference type="EMBL" id="KAF9934761.1"/>
    </source>
</evidence>
<dbReference type="Gene3D" id="1.10.472.10">
    <property type="entry name" value="Cyclin-like"/>
    <property type="match status" value="2"/>
</dbReference>
<evidence type="ECO:0000256" key="4">
    <source>
        <dbReference type="ARBA" id="ARBA00023163"/>
    </source>
</evidence>
<dbReference type="GO" id="GO:0008270">
    <property type="term" value="F:zinc ion binding"/>
    <property type="evidence" value="ECO:0007669"/>
    <property type="project" value="UniProtKB-KW"/>
</dbReference>
<dbReference type="EMBL" id="JAAAHW010009902">
    <property type="protein sequence ID" value="KAF9934761.1"/>
    <property type="molecule type" value="Genomic_DNA"/>
</dbReference>
<feature type="region of interest" description="Disordered" evidence="11">
    <location>
        <begin position="1"/>
        <end position="22"/>
    </location>
</feature>
<dbReference type="Proteomes" id="UP000749646">
    <property type="component" value="Unassembled WGS sequence"/>
</dbReference>
<evidence type="ECO:0000256" key="5">
    <source>
        <dbReference type="ARBA" id="ARBA00023242"/>
    </source>
</evidence>
<dbReference type="PROSITE" id="PS51134">
    <property type="entry name" value="ZF_TFIIB"/>
    <property type="match status" value="1"/>
</dbReference>
<feature type="region of interest" description="Disordered" evidence="11">
    <location>
        <begin position="92"/>
        <end position="118"/>
    </location>
</feature>
<name>A0A9P6IKJ7_9FUNG</name>
<proteinExistence type="predicted"/>
<keyword evidence="14" id="KW-1185">Reference proteome</keyword>
<comment type="caution">
    <text evidence="13">The sequence shown here is derived from an EMBL/GenBank/DDBJ whole genome shotgun (WGS) entry which is preliminary data.</text>
</comment>
<comment type="function">
    <text evidence="9">General activator of RNA polymerase III transcription. Factor exclusively required for RNA polymerase III transcription of genes with promoter elements upstream of the initiation sites. Contributes to the regulation of gene expression; functions as activator in the absence of oxidative stress. Down-regulates expression of target genes in response to oxidative stress. Overexpression protects cells against apoptosis in response to oxidative stress.</text>
</comment>
<dbReference type="GO" id="GO:0070897">
    <property type="term" value="P:transcription preinitiation complex assembly"/>
    <property type="evidence" value="ECO:0007669"/>
    <property type="project" value="InterPro"/>
</dbReference>
<keyword evidence="4" id="KW-0804">Transcription</keyword>
<evidence type="ECO:0000256" key="9">
    <source>
        <dbReference type="ARBA" id="ARBA00045875"/>
    </source>
</evidence>
<evidence type="ECO:0000256" key="8">
    <source>
        <dbReference type="ARBA" id="ARBA00042630"/>
    </source>
</evidence>
<dbReference type="Pfam" id="PF21886">
    <property type="entry name" value="BRF2-like_C_cyclin_rpt"/>
    <property type="match status" value="1"/>
</dbReference>
<evidence type="ECO:0000256" key="10">
    <source>
        <dbReference type="PROSITE-ProRule" id="PRU00469"/>
    </source>
</evidence>
<dbReference type="OrthoDB" id="2436478at2759"/>
<keyword evidence="10" id="KW-0862">Zinc</keyword>
<gene>
    <name evidence="13" type="ORF">BGZ65_003609</name>
</gene>
<accession>A0A9P6IKJ7</accession>
<evidence type="ECO:0000256" key="7">
    <source>
        <dbReference type="ARBA" id="ARBA00039848"/>
    </source>
</evidence>
<dbReference type="InterPro" id="IPR054078">
    <property type="entry name" value="BRF2-like_C"/>
</dbReference>
<dbReference type="SUPFAM" id="SSF57783">
    <property type="entry name" value="Zinc beta-ribbon"/>
    <property type="match status" value="1"/>
</dbReference>
<evidence type="ECO:0000256" key="3">
    <source>
        <dbReference type="ARBA" id="ARBA00023159"/>
    </source>
</evidence>
<feature type="compositionally biased region" description="Basic and acidic residues" evidence="11">
    <location>
        <begin position="108"/>
        <end position="118"/>
    </location>
</feature>
<keyword evidence="10" id="KW-0479">Metal-binding</keyword>
<feature type="compositionally biased region" description="Acidic residues" evidence="11">
    <location>
        <begin position="649"/>
        <end position="675"/>
    </location>
</feature>
<keyword evidence="3" id="KW-0010">Activator</keyword>
<dbReference type="PANTHER" id="PTHR11618:SF13">
    <property type="entry name" value="TRANSCRIPTION INITIATION FACTOR IIB"/>
    <property type="match status" value="1"/>
</dbReference>
<dbReference type="InterPro" id="IPR013137">
    <property type="entry name" value="Znf_TFIIB"/>
</dbReference>
<dbReference type="CDD" id="cd00043">
    <property type="entry name" value="CYCLIN_SF"/>
    <property type="match status" value="1"/>
</dbReference>
<evidence type="ECO:0000259" key="12">
    <source>
        <dbReference type="PROSITE" id="PS51134"/>
    </source>
</evidence>
<organism evidence="13 14">
    <name type="scientific">Modicella reniformis</name>
    <dbReference type="NCBI Taxonomy" id="1440133"/>
    <lineage>
        <taxon>Eukaryota</taxon>
        <taxon>Fungi</taxon>
        <taxon>Fungi incertae sedis</taxon>
        <taxon>Mucoromycota</taxon>
        <taxon>Mortierellomycotina</taxon>
        <taxon>Mortierellomycetes</taxon>
        <taxon>Mortierellales</taxon>
        <taxon>Mortierellaceae</taxon>
        <taxon>Modicella</taxon>
    </lineage>
</organism>
<dbReference type="GO" id="GO:0097550">
    <property type="term" value="C:transcription preinitiation complex"/>
    <property type="evidence" value="ECO:0007669"/>
    <property type="project" value="TreeGrafter"/>
</dbReference>
<sequence length="675" mass="76404">MVTTVNLPSDPIVPHTESNTPYSAKKHLESDQATQQCPGCKSINVIEEDQIGAVVCYDCGYVLEETLFNNPVGQNCEGSSRVTSRGRPMYSSFKSKARHPGHQTSAFTEEKKRSSRGKRFEQIRKHLAATGRVSGLTNVDVSRAYYLWRNATSIMSLKFWQHAFRGALACLFLASREHRKGVSLLMIAAQAGVSPFKLGAMYKQIKAVLVERKILDIQAAFAVTADDKEKETSLRSLWSSAQKCMAIATDADLTTGRHPQPLAAACLVIAVEAKLVLTRCPRELIDFAAITFDSTQSTVRLRYNELKKCMLVWANRLPFEKSGQGIKDKKLAYHFEDVIKYFGHLQDGNRRLWALLDRAESMTPDTAGDGDEDIDEDDFHGSSDGHESEQVHGAAWNQDQDLAKPVSESEQEDSVATKVSCQLYPPSYMANVRLLERRHNIVQIAKGEAEYTSPLRRKYKNTEAMDLRRIDIVKRLLDLGIRTEQELLEANDTTLDYWLRSDLAKTSGSNALRSQEELDAVELCSKDLSQQELESYLRTPTETQAVLWVMGSTYKEADERQEMRTRSQNPKRCRDRAARARSQTTADEPARERKKVRSSKINWEAISDEEDEVAEDEVAEDEVAEDEVAEVIVHERESQEPEQVKQDDQEYFGYEDDNYGEGGYDDGDDYDYDYD</sequence>
<feature type="compositionally biased region" description="Acidic residues" evidence="11">
    <location>
        <begin position="606"/>
        <end position="629"/>
    </location>
</feature>
<feature type="domain" description="TFIIB-type" evidence="12">
    <location>
        <begin position="33"/>
        <end position="64"/>
    </location>
</feature>
<evidence type="ECO:0000313" key="14">
    <source>
        <dbReference type="Proteomes" id="UP000749646"/>
    </source>
</evidence>
<protein>
    <recommendedName>
        <fullName evidence="7">Transcription factor IIIB 50 kDa subunit</fullName>
    </recommendedName>
    <alternativeName>
        <fullName evidence="8">B-related factor 2</fullName>
    </alternativeName>
    <alternativeName>
        <fullName evidence="6">General transcription factor TFIIB</fullName>
    </alternativeName>
</protein>
<evidence type="ECO:0000256" key="6">
    <source>
        <dbReference type="ARBA" id="ARBA00031706"/>
    </source>
</evidence>
<feature type="compositionally biased region" description="Basic and acidic residues" evidence="11">
    <location>
        <begin position="379"/>
        <end position="390"/>
    </location>
</feature>
<keyword evidence="5" id="KW-0539">Nucleus</keyword>
<dbReference type="Gene3D" id="2.20.25.10">
    <property type="match status" value="1"/>
</dbReference>
<feature type="compositionally biased region" description="Acidic residues" evidence="11">
    <location>
        <begin position="368"/>
        <end position="378"/>
    </location>
</feature>
<evidence type="ECO:0000256" key="2">
    <source>
        <dbReference type="ARBA" id="ARBA00023015"/>
    </source>
</evidence>
<feature type="compositionally biased region" description="Basic and acidic residues" evidence="11">
    <location>
        <begin position="632"/>
        <end position="648"/>
    </location>
</feature>
<dbReference type="GO" id="GO:0005634">
    <property type="term" value="C:nucleus"/>
    <property type="evidence" value="ECO:0007669"/>
    <property type="project" value="UniProtKB-SubCell"/>
</dbReference>